<name>A2EY02_TRIV3</name>
<dbReference type="Proteomes" id="UP000001542">
    <property type="component" value="Unassembled WGS sequence"/>
</dbReference>
<proteinExistence type="predicted"/>
<reference evidence="4" key="2">
    <citation type="journal article" date="2007" name="Science">
        <title>Draft genome sequence of the sexually transmitted pathogen Trichomonas vaginalis.</title>
        <authorList>
            <person name="Carlton J.M."/>
            <person name="Hirt R.P."/>
            <person name="Silva J.C."/>
            <person name="Delcher A.L."/>
            <person name="Schatz M."/>
            <person name="Zhao Q."/>
            <person name="Wortman J.R."/>
            <person name="Bidwell S.L."/>
            <person name="Alsmark U.C.M."/>
            <person name="Besteiro S."/>
            <person name="Sicheritz-Ponten T."/>
            <person name="Noel C.J."/>
            <person name="Dacks J.B."/>
            <person name="Foster P.G."/>
            <person name="Simillion C."/>
            <person name="Van de Peer Y."/>
            <person name="Miranda-Saavedra D."/>
            <person name="Barton G.J."/>
            <person name="Westrop G.D."/>
            <person name="Mueller S."/>
            <person name="Dessi D."/>
            <person name="Fiori P.L."/>
            <person name="Ren Q."/>
            <person name="Paulsen I."/>
            <person name="Zhang H."/>
            <person name="Bastida-Corcuera F.D."/>
            <person name="Simoes-Barbosa A."/>
            <person name="Brown M.T."/>
            <person name="Hayes R.D."/>
            <person name="Mukherjee M."/>
            <person name="Okumura C.Y."/>
            <person name="Schneider R."/>
            <person name="Smith A.J."/>
            <person name="Vanacova S."/>
            <person name="Villalvazo M."/>
            <person name="Haas B.J."/>
            <person name="Pertea M."/>
            <person name="Feldblyum T.V."/>
            <person name="Utterback T.R."/>
            <person name="Shu C.L."/>
            <person name="Osoegawa K."/>
            <person name="de Jong P.J."/>
            <person name="Hrdy I."/>
            <person name="Horvathova L."/>
            <person name="Zubacova Z."/>
            <person name="Dolezal P."/>
            <person name="Malik S.B."/>
            <person name="Logsdon J.M. Jr."/>
            <person name="Henze K."/>
            <person name="Gupta A."/>
            <person name="Wang C.C."/>
            <person name="Dunne R.L."/>
            <person name="Upcroft J.A."/>
            <person name="Upcroft P."/>
            <person name="White O."/>
            <person name="Salzberg S.L."/>
            <person name="Tang P."/>
            <person name="Chiu C.-H."/>
            <person name="Lee Y.-S."/>
            <person name="Embley T.M."/>
            <person name="Coombs G.H."/>
            <person name="Mottram J.C."/>
            <person name="Tachezy J."/>
            <person name="Fraser-Liggett C.M."/>
            <person name="Johnson P.J."/>
        </authorList>
    </citation>
    <scope>NUCLEOTIDE SEQUENCE [LARGE SCALE GENOMIC DNA]</scope>
    <source>
        <strain evidence="4">G3</strain>
    </source>
</reference>
<dbReference type="SMR" id="A2EY02"/>
<accession>A2EY02</accession>
<dbReference type="RefSeq" id="XP_001314709.1">
    <property type="nucleotide sequence ID" value="XM_001314675.1"/>
</dbReference>
<dbReference type="PANTHER" id="PTHR24198">
    <property type="entry name" value="ANKYRIN REPEAT AND PROTEIN KINASE DOMAIN-CONTAINING PROTEIN"/>
    <property type="match status" value="1"/>
</dbReference>
<dbReference type="Gene3D" id="1.25.40.20">
    <property type="entry name" value="Ankyrin repeat-containing domain"/>
    <property type="match status" value="4"/>
</dbReference>
<dbReference type="PANTHER" id="PTHR24198:SF165">
    <property type="entry name" value="ANKYRIN REPEAT-CONTAINING PROTEIN-RELATED"/>
    <property type="match status" value="1"/>
</dbReference>
<feature type="repeat" description="ANK" evidence="3">
    <location>
        <begin position="514"/>
        <end position="546"/>
    </location>
</feature>
<dbReference type="eggNOG" id="KOG4177">
    <property type="taxonomic scope" value="Eukaryota"/>
</dbReference>
<protein>
    <submittedName>
        <fullName evidence="4">Ankyrin repeat protein, putative</fullName>
    </submittedName>
</protein>
<dbReference type="SUPFAM" id="SSF48403">
    <property type="entry name" value="Ankyrin repeat"/>
    <property type="match status" value="2"/>
</dbReference>
<dbReference type="KEGG" id="tva:4760310"/>
<dbReference type="VEuPathDB" id="TrichDB:TVAGG3_0730450"/>
<dbReference type="SMART" id="SM00248">
    <property type="entry name" value="ANK"/>
    <property type="match status" value="15"/>
</dbReference>
<dbReference type="VEuPathDB" id="TrichDB:TVAG_055590"/>
<dbReference type="Pfam" id="PF12796">
    <property type="entry name" value="Ank_2"/>
    <property type="match status" value="4"/>
</dbReference>
<dbReference type="EMBL" id="DS113535">
    <property type="protein sequence ID" value="EAY02470.1"/>
    <property type="molecule type" value="Genomic_DNA"/>
</dbReference>
<dbReference type="AlphaFoldDB" id="A2EY02"/>
<keyword evidence="2 3" id="KW-0040">ANK repeat</keyword>
<evidence type="ECO:0000256" key="3">
    <source>
        <dbReference type="PROSITE-ProRule" id="PRU00023"/>
    </source>
</evidence>
<organism evidence="4 5">
    <name type="scientific">Trichomonas vaginalis (strain ATCC PRA-98 / G3)</name>
    <dbReference type="NCBI Taxonomy" id="412133"/>
    <lineage>
        <taxon>Eukaryota</taxon>
        <taxon>Metamonada</taxon>
        <taxon>Parabasalia</taxon>
        <taxon>Trichomonadida</taxon>
        <taxon>Trichomonadidae</taxon>
        <taxon>Trichomonas</taxon>
    </lineage>
</organism>
<sequence length="812" mass="90537">MAKKNAYPSPESINFIETIDEVYNSVLLIDQSNVQSVFDKIKNHQILNLPNGIQMIVSIVLNTFKNVQKSRTSLISLIKSLIQIQNFKELLLQRAFAFDSVYVTFSSNRGNFILIARLIDEGILQAQDTFPYLQHYVKLADDYYPHAALLYYTFAPEISTNSELNTEFTKAAEFIHKNNLYDFHFQKLHESFSLLSKDSFSLLKKYRDQGFMDMSTEAIVHNDAVGALSYIENLNESLECSIFEPSPFLENHPTPLMLSAFCGSSAIFNDLVAKTDINGSNPDGYTVAQFAAAGGQLEFLKKLNEMKADFKGCLQIAILNHQKEVYDYLVNVIKIPLNNMHPRFSTPLVSSIFADNVDVFLSFAKKDKTVDANAKDKTFMTPIHQASGHGSICILQALLMFPNANVNAKDKNESTPLIESVSRSQISTLKVLLQNDKLDVNAKDKRMQAAIHIAATNGDTEIIETLLSDKRTDANIGNRLGNTAMILALENKHTSTAITMTKFDNVKSDARNTLGVAPIHVAVERNYEDVVKTLIEKKVDINVLTKKGKKAPLHTACELGFIPIINLLLSQPNIKVNIKNSEGWTSLHYAAEYSHLEAAKLLVSKNADINALNIGNETPLHFALQAQLPDVAEYLLSLPNIDVKTSSVEGWTSLHFAANNGYFNICVKLIEMYREAVNSVTSKGKTPLFCAAQTGKDAIMRLLIENGADPAAKDIEEKTPLHYASENGHIEAMNYLLQQKSVDVNAKAFELLTPLHLAARYNRTEAMKILLSNKNIEPNCKTEDGITPFKYAVMAHADDCIAILKLDERIKQ</sequence>
<gene>
    <name evidence="4" type="ORF">TVAG_055590</name>
</gene>
<evidence type="ECO:0000256" key="2">
    <source>
        <dbReference type="ARBA" id="ARBA00023043"/>
    </source>
</evidence>
<reference evidence="4" key="1">
    <citation type="submission" date="2006-10" db="EMBL/GenBank/DDBJ databases">
        <authorList>
            <person name="Amadeo P."/>
            <person name="Zhao Q."/>
            <person name="Wortman J."/>
            <person name="Fraser-Liggett C."/>
            <person name="Carlton J."/>
        </authorList>
    </citation>
    <scope>NUCLEOTIDE SEQUENCE</scope>
    <source>
        <strain evidence="4">G3</strain>
    </source>
</reference>
<dbReference type="OrthoDB" id="194358at2759"/>
<dbReference type="InParanoid" id="A2EY02"/>
<dbReference type="PROSITE" id="PS50088">
    <property type="entry name" value="ANK_REPEAT"/>
    <property type="match status" value="4"/>
</dbReference>
<keyword evidence="5" id="KW-1185">Reference proteome</keyword>
<dbReference type="InterPro" id="IPR036770">
    <property type="entry name" value="Ankyrin_rpt-contain_sf"/>
</dbReference>
<evidence type="ECO:0000313" key="5">
    <source>
        <dbReference type="Proteomes" id="UP000001542"/>
    </source>
</evidence>
<evidence type="ECO:0000313" key="4">
    <source>
        <dbReference type="EMBL" id="EAY02470.1"/>
    </source>
</evidence>
<evidence type="ECO:0000256" key="1">
    <source>
        <dbReference type="ARBA" id="ARBA00022737"/>
    </source>
</evidence>
<dbReference type="Pfam" id="PF00023">
    <property type="entry name" value="Ank"/>
    <property type="match status" value="1"/>
</dbReference>
<dbReference type="PRINTS" id="PR01415">
    <property type="entry name" value="ANKYRIN"/>
</dbReference>
<feature type="repeat" description="ANK" evidence="3">
    <location>
        <begin position="683"/>
        <end position="715"/>
    </location>
</feature>
<keyword evidence="1" id="KW-0677">Repeat</keyword>
<feature type="repeat" description="ANK" evidence="3">
    <location>
        <begin position="582"/>
        <end position="614"/>
    </location>
</feature>
<dbReference type="InterPro" id="IPR002110">
    <property type="entry name" value="Ankyrin_rpt"/>
</dbReference>
<dbReference type="STRING" id="5722.A2EY02"/>
<dbReference type="PROSITE" id="PS50297">
    <property type="entry name" value="ANK_REP_REGION"/>
    <property type="match status" value="4"/>
</dbReference>
<feature type="repeat" description="ANK" evidence="3">
    <location>
        <begin position="716"/>
        <end position="749"/>
    </location>
</feature>